<accession>A0A1Z4LM93</accession>
<keyword evidence="3" id="KW-1185">Reference proteome</keyword>
<dbReference type="OrthoDB" id="68195at2"/>
<dbReference type="Pfam" id="PF00188">
    <property type="entry name" value="CAP"/>
    <property type="match status" value="1"/>
</dbReference>
<evidence type="ECO:0000259" key="1">
    <source>
        <dbReference type="Pfam" id="PF00188"/>
    </source>
</evidence>
<protein>
    <recommendedName>
        <fullName evidence="1">SCP domain-containing protein</fullName>
    </recommendedName>
</protein>
<dbReference type="EMBL" id="AP018227">
    <property type="protein sequence ID" value="BAY82228.1"/>
    <property type="molecule type" value="Genomic_DNA"/>
</dbReference>
<dbReference type="Proteomes" id="UP000218418">
    <property type="component" value="Chromosome"/>
</dbReference>
<dbReference type="InterPro" id="IPR035940">
    <property type="entry name" value="CAP_sf"/>
</dbReference>
<evidence type="ECO:0000313" key="3">
    <source>
        <dbReference type="Proteomes" id="UP000218418"/>
    </source>
</evidence>
<proteinExistence type="predicted"/>
<dbReference type="AlphaFoldDB" id="A0A1Z4LM93"/>
<name>A0A1Z4LM93_9CYAN</name>
<feature type="domain" description="SCP" evidence="1">
    <location>
        <begin position="71"/>
        <end position="186"/>
    </location>
</feature>
<dbReference type="SUPFAM" id="SSF55797">
    <property type="entry name" value="PR-1-like"/>
    <property type="match status" value="1"/>
</dbReference>
<sequence length="190" mass="21091">MLKNTRLKSRLSKVFPFFGGVVLSTATMLVGAEFSNFSSISNSVPNSSIVLSSKPVNAASEVAAMEKSVHRQINQYRRQQGLPPLKINGEISKIARQHSKNMANKQVSFGHSGSSSRYNKISKVIKYRGVAENVAYNMGYKNPGKNAVKGWIKSTGHRRNIEGKYQVTGIGIAKNSKGEYYFTQLFVRQR</sequence>
<dbReference type="PANTHER" id="PTHR31157:SF1">
    <property type="entry name" value="SCP DOMAIN-CONTAINING PROTEIN"/>
    <property type="match status" value="1"/>
</dbReference>
<evidence type="ECO:0000313" key="2">
    <source>
        <dbReference type="EMBL" id="BAY82228.1"/>
    </source>
</evidence>
<dbReference type="PANTHER" id="PTHR31157">
    <property type="entry name" value="SCP DOMAIN-CONTAINING PROTEIN"/>
    <property type="match status" value="1"/>
</dbReference>
<reference evidence="2 3" key="1">
    <citation type="submission" date="2017-06" db="EMBL/GenBank/DDBJ databases">
        <title>Genome sequencing of cyanobaciteial culture collection at National Institute for Environmental Studies (NIES).</title>
        <authorList>
            <person name="Hirose Y."/>
            <person name="Shimura Y."/>
            <person name="Fujisawa T."/>
            <person name="Nakamura Y."/>
            <person name="Kawachi M."/>
        </authorList>
    </citation>
    <scope>NUCLEOTIDE SEQUENCE [LARGE SCALE GENOMIC DNA]</scope>
    <source>
        <strain evidence="2 3">NIES-267</strain>
    </source>
</reference>
<gene>
    <name evidence="2" type="ORF">NIES267_17070</name>
</gene>
<dbReference type="CDD" id="cd05379">
    <property type="entry name" value="CAP_bacterial"/>
    <property type="match status" value="1"/>
</dbReference>
<dbReference type="Gene3D" id="3.40.33.10">
    <property type="entry name" value="CAP"/>
    <property type="match status" value="1"/>
</dbReference>
<organism evidence="2 3">
    <name type="scientific">Calothrix parasitica NIES-267</name>
    <dbReference type="NCBI Taxonomy" id="1973488"/>
    <lineage>
        <taxon>Bacteria</taxon>
        <taxon>Bacillati</taxon>
        <taxon>Cyanobacteriota</taxon>
        <taxon>Cyanophyceae</taxon>
        <taxon>Nostocales</taxon>
        <taxon>Calotrichaceae</taxon>
        <taxon>Calothrix</taxon>
    </lineage>
</organism>
<dbReference type="InterPro" id="IPR014044">
    <property type="entry name" value="CAP_dom"/>
</dbReference>